<gene>
    <name evidence="1" type="ORF">B0H65DRAFT_421503</name>
</gene>
<feature type="non-terminal residue" evidence="1">
    <location>
        <position position="1"/>
    </location>
</feature>
<name>A0AAE0JJ78_9PEZI</name>
<proteinExistence type="predicted"/>
<organism evidence="1 2">
    <name type="scientific">Neurospora tetraspora</name>
    <dbReference type="NCBI Taxonomy" id="94610"/>
    <lineage>
        <taxon>Eukaryota</taxon>
        <taxon>Fungi</taxon>
        <taxon>Dikarya</taxon>
        <taxon>Ascomycota</taxon>
        <taxon>Pezizomycotina</taxon>
        <taxon>Sordariomycetes</taxon>
        <taxon>Sordariomycetidae</taxon>
        <taxon>Sordariales</taxon>
        <taxon>Sordariaceae</taxon>
        <taxon>Neurospora</taxon>
    </lineage>
</organism>
<reference evidence="1" key="1">
    <citation type="journal article" date="2023" name="Mol. Phylogenet. Evol.">
        <title>Genome-scale phylogeny and comparative genomics of the fungal order Sordariales.</title>
        <authorList>
            <person name="Hensen N."/>
            <person name="Bonometti L."/>
            <person name="Westerberg I."/>
            <person name="Brannstrom I.O."/>
            <person name="Guillou S."/>
            <person name="Cros-Aarteil S."/>
            <person name="Calhoun S."/>
            <person name="Haridas S."/>
            <person name="Kuo A."/>
            <person name="Mondo S."/>
            <person name="Pangilinan J."/>
            <person name="Riley R."/>
            <person name="LaButti K."/>
            <person name="Andreopoulos B."/>
            <person name="Lipzen A."/>
            <person name="Chen C."/>
            <person name="Yan M."/>
            <person name="Daum C."/>
            <person name="Ng V."/>
            <person name="Clum A."/>
            <person name="Steindorff A."/>
            <person name="Ohm R.A."/>
            <person name="Martin F."/>
            <person name="Silar P."/>
            <person name="Natvig D.O."/>
            <person name="Lalanne C."/>
            <person name="Gautier V."/>
            <person name="Ament-Velasquez S.L."/>
            <person name="Kruys A."/>
            <person name="Hutchinson M.I."/>
            <person name="Powell A.J."/>
            <person name="Barry K."/>
            <person name="Miller A.N."/>
            <person name="Grigoriev I.V."/>
            <person name="Debuchy R."/>
            <person name="Gladieux P."/>
            <person name="Hiltunen Thoren M."/>
            <person name="Johannesson H."/>
        </authorList>
    </citation>
    <scope>NUCLEOTIDE SEQUENCE</scope>
    <source>
        <strain evidence="1">CBS 560.94</strain>
    </source>
</reference>
<dbReference type="AlphaFoldDB" id="A0AAE0JJ78"/>
<evidence type="ECO:0000313" key="1">
    <source>
        <dbReference type="EMBL" id="KAK3350418.1"/>
    </source>
</evidence>
<evidence type="ECO:0000313" key="2">
    <source>
        <dbReference type="Proteomes" id="UP001278500"/>
    </source>
</evidence>
<reference evidence="1" key="2">
    <citation type="submission" date="2023-06" db="EMBL/GenBank/DDBJ databases">
        <authorList>
            <consortium name="Lawrence Berkeley National Laboratory"/>
            <person name="Haridas S."/>
            <person name="Hensen N."/>
            <person name="Bonometti L."/>
            <person name="Westerberg I."/>
            <person name="Brannstrom I.O."/>
            <person name="Guillou S."/>
            <person name="Cros-Aarteil S."/>
            <person name="Calhoun S."/>
            <person name="Kuo A."/>
            <person name="Mondo S."/>
            <person name="Pangilinan J."/>
            <person name="Riley R."/>
            <person name="Labutti K."/>
            <person name="Andreopoulos B."/>
            <person name="Lipzen A."/>
            <person name="Chen C."/>
            <person name="Yanf M."/>
            <person name="Daum C."/>
            <person name="Ng V."/>
            <person name="Clum A."/>
            <person name="Steindorff A."/>
            <person name="Ohm R."/>
            <person name="Martin F."/>
            <person name="Silar P."/>
            <person name="Natvig D."/>
            <person name="Lalanne C."/>
            <person name="Gautier V."/>
            <person name="Ament-Velasquez S.L."/>
            <person name="Kruys A."/>
            <person name="Hutchinson M.I."/>
            <person name="Powell A.J."/>
            <person name="Barry K."/>
            <person name="Miller A.N."/>
            <person name="Grigoriev I.V."/>
            <person name="Debuchy R."/>
            <person name="Gladieux P."/>
            <person name="Thoren M.H."/>
            <person name="Johannesson H."/>
        </authorList>
    </citation>
    <scope>NUCLEOTIDE SEQUENCE</scope>
    <source>
        <strain evidence="1">CBS 560.94</strain>
    </source>
</reference>
<dbReference type="GeneID" id="87861501"/>
<dbReference type="EMBL" id="JAUEPP010000002">
    <property type="protein sequence ID" value="KAK3350418.1"/>
    <property type="molecule type" value="Genomic_DNA"/>
</dbReference>
<accession>A0AAE0JJ78</accession>
<comment type="caution">
    <text evidence="1">The sequence shown here is derived from an EMBL/GenBank/DDBJ whole genome shotgun (WGS) entry which is preliminary data.</text>
</comment>
<keyword evidence="2" id="KW-1185">Reference proteome</keyword>
<protein>
    <submittedName>
        <fullName evidence="1">Uncharacterized protein</fullName>
    </submittedName>
</protein>
<dbReference type="RefSeq" id="XP_062683713.1">
    <property type="nucleotide sequence ID" value="XM_062824347.1"/>
</dbReference>
<sequence>RYKLPNGLITEEPIYYFNFPRNIYNRLYITRRLNPFYNIFDTIYNNTNINN</sequence>
<dbReference type="Proteomes" id="UP001278500">
    <property type="component" value="Unassembled WGS sequence"/>
</dbReference>